<dbReference type="EMBL" id="JACATZ010000001">
    <property type="protein sequence ID" value="NWJ46934.1"/>
    <property type="molecule type" value="Genomic_DNA"/>
</dbReference>
<comment type="subunit">
    <text evidence="2">Heterodimer of SbcC and SbcD.</text>
</comment>
<dbReference type="InterPro" id="IPR017599">
    <property type="entry name" value="DNA_S_DndD"/>
</dbReference>
<feature type="coiled-coil region" evidence="4">
    <location>
        <begin position="209"/>
        <end position="296"/>
    </location>
</feature>
<dbReference type="SUPFAM" id="SSF52540">
    <property type="entry name" value="P-loop containing nucleoside triphosphate hydrolases"/>
    <property type="match status" value="1"/>
</dbReference>
<keyword evidence="4" id="KW-0175">Coiled coil</keyword>
<protein>
    <recommendedName>
        <fullName evidence="3">Nuclease SbcCD subunit C</fullName>
    </recommendedName>
</protein>
<organism evidence="6 8">
    <name type="scientific">Candidatus Chlorohelix allophototropha</name>
    <dbReference type="NCBI Taxonomy" id="3003348"/>
    <lineage>
        <taxon>Bacteria</taxon>
        <taxon>Bacillati</taxon>
        <taxon>Chloroflexota</taxon>
        <taxon>Chloroflexia</taxon>
        <taxon>Candidatus Chloroheliales</taxon>
        <taxon>Candidatus Chloroheliaceae</taxon>
        <taxon>Candidatus Chlorohelix</taxon>
    </lineage>
</organism>
<gene>
    <name evidence="6" type="primary">dndD</name>
    <name evidence="6" type="ORF">HXX08_13820</name>
    <name evidence="7" type="ORF">OZ401_004873</name>
</gene>
<dbReference type="EMBL" id="CP128401">
    <property type="protein sequence ID" value="WJW70069.1"/>
    <property type="molecule type" value="Genomic_DNA"/>
</dbReference>
<keyword evidence="9" id="KW-1185">Reference proteome</keyword>
<name>A0A8T7M4D7_9CHLR</name>
<dbReference type="Proteomes" id="UP000521676">
    <property type="component" value="Unassembled WGS sequence"/>
</dbReference>
<dbReference type="InterPro" id="IPR027417">
    <property type="entry name" value="P-loop_NTPase"/>
</dbReference>
<feature type="domain" description="Rad50/SbcC-type AAA" evidence="5">
    <location>
        <begin position="6"/>
        <end position="249"/>
    </location>
</feature>
<dbReference type="RefSeq" id="WP_341471951.1">
    <property type="nucleotide sequence ID" value="NZ_CP128401.1"/>
</dbReference>
<reference evidence="6 8" key="1">
    <citation type="submission" date="2020-06" db="EMBL/GenBank/DDBJ databases">
        <title>Anoxygenic phototrophic Chloroflexota member uses a Type I reaction center.</title>
        <authorList>
            <person name="Tsuji J.M."/>
            <person name="Shaw N.A."/>
            <person name="Nagashima S."/>
            <person name="Venkiteswaran J."/>
            <person name="Schiff S.L."/>
            <person name="Hanada S."/>
            <person name="Tank M."/>
            <person name="Neufeld J.D."/>
        </authorList>
    </citation>
    <scope>NUCLEOTIDE SEQUENCE [LARGE SCALE GENOMIC DNA]</scope>
    <source>
        <strain evidence="6">L227-S17</strain>
    </source>
</reference>
<sequence length="666" mass="76904">MIFTELSLTNVGLYRGKQVFDLAPQVNPEDNSYRPIILFGGKNGSGKTTLLEMIKLCLYGREALGLRVEKAVYQKYLSELIHRQAGQEITAQQARVTLKFQHSHAGVVDYYEVERNWRQLPSSDGVQESFLVQRNAEFLREVDIDIWQAFIKDLVPPGVSQLFFFDGEKIQELADDETGSTALAEAIKATFGINLVGYLINDIDNYVRKEEEKSLNVELIEERNRLEQQLIEKQDKITELSQKQRDLEASLSDVRKRLTKTREDFEREGGLFAEKRKEAEGKLGEIRGKLAQVEKNLKDELPQGLMPFAAVPQLCLELKAQLLLEDAYLKWQASSEQLECYVSDLIESISTPDYLIGVDSVRILERLHSDLESIKRIPSQFEHYQTIHELSEGDRRRILDLIDRSVEEAPREIRAAFQEYEAFVDELVRLENVTRLAPNEDVLLPMVQKQARLISQEDQLQNEKDKINTTLRSILRENENLERKRDSLNEQIRKMQSGAERTLLALKAQGVLEEFHSQILENRIQELETTLVRYFNQLSRKRNLVWNAKIGREDFSVTLYTRDGQLLPKNGLSAGEKQIYAIALLWSLRDISNRPLPVIIDTPLGRLDSDHRQQIVENYFPFASHQVILLSTDTEIDQKYFAALEPAISHCYHLKYDQTERRTIAL</sequence>
<keyword evidence="7" id="KW-0614">Plasmid</keyword>
<proteinExistence type="inferred from homology"/>
<dbReference type="InterPro" id="IPR038729">
    <property type="entry name" value="Rad50/SbcC_AAA"/>
</dbReference>
<dbReference type="NCBIfam" id="TIGR03185">
    <property type="entry name" value="DNA_S_dndD"/>
    <property type="match status" value="1"/>
</dbReference>
<dbReference type="Proteomes" id="UP001431572">
    <property type="component" value="Plasmid unnamed1"/>
</dbReference>
<feature type="coiled-coil region" evidence="4">
    <location>
        <begin position="446"/>
        <end position="537"/>
    </location>
</feature>
<evidence type="ECO:0000313" key="9">
    <source>
        <dbReference type="Proteomes" id="UP001431572"/>
    </source>
</evidence>
<dbReference type="GO" id="GO:0006302">
    <property type="term" value="P:double-strand break repair"/>
    <property type="evidence" value="ECO:0007669"/>
    <property type="project" value="InterPro"/>
</dbReference>
<accession>A0A8T7M4D7</accession>
<dbReference type="PANTHER" id="PTHR32114:SF2">
    <property type="entry name" value="ABC TRANSPORTER ABCH.3"/>
    <property type="match status" value="1"/>
</dbReference>
<evidence type="ECO:0000256" key="4">
    <source>
        <dbReference type="SAM" id="Coils"/>
    </source>
</evidence>
<evidence type="ECO:0000259" key="5">
    <source>
        <dbReference type="Pfam" id="PF13476"/>
    </source>
</evidence>
<geneLocation type="plasmid" evidence="7 9">
    <name>unnamed1</name>
</geneLocation>
<evidence type="ECO:0000256" key="1">
    <source>
        <dbReference type="ARBA" id="ARBA00006930"/>
    </source>
</evidence>
<dbReference type="Pfam" id="PF13476">
    <property type="entry name" value="AAA_23"/>
    <property type="match status" value="1"/>
</dbReference>
<evidence type="ECO:0000313" key="8">
    <source>
        <dbReference type="Proteomes" id="UP000521676"/>
    </source>
</evidence>
<dbReference type="AlphaFoldDB" id="A0A8T7M4D7"/>
<dbReference type="Gene3D" id="3.40.50.300">
    <property type="entry name" value="P-loop containing nucleotide triphosphate hydrolases"/>
    <property type="match status" value="2"/>
</dbReference>
<evidence type="ECO:0000313" key="7">
    <source>
        <dbReference type="EMBL" id="WJW70069.1"/>
    </source>
</evidence>
<evidence type="ECO:0000256" key="2">
    <source>
        <dbReference type="ARBA" id="ARBA00011322"/>
    </source>
</evidence>
<dbReference type="PANTHER" id="PTHR32114">
    <property type="entry name" value="ABC TRANSPORTER ABCH.3"/>
    <property type="match status" value="1"/>
</dbReference>
<comment type="similarity">
    <text evidence="1">Belongs to the SMC family. SbcC subfamily.</text>
</comment>
<dbReference type="GO" id="GO:0016887">
    <property type="term" value="F:ATP hydrolysis activity"/>
    <property type="evidence" value="ECO:0007669"/>
    <property type="project" value="InterPro"/>
</dbReference>
<evidence type="ECO:0000313" key="6">
    <source>
        <dbReference type="EMBL" id="NWJ46934.1"/>
    </source>
</evidence>
<evidence type="ECO:0000256" key="3">
    <source>
        <dbReference type="ARBA" id="ARBA00013368"/>
    </source>
</evidence>
<reference evidence="7" key="2">
    <citation type="journal article" date="2024" name="Nature">
        <title>Anoxygenic phototroph of the Chloroflexota uses a type I reaction centre.</title>
        <authorList>
            <person name="Tsuji J.M."/>
            <person name="Shaw N.A."/>
            <person name="Nagashima S."/>
            <person name="Venkiteswaran J.J."/>
            <person name="Schiff S.L."/>
            <person name="Watanabe T."/>
            <person name="Fukui M."/>
            <person name="Hanada S."/>
            <person name="Tank M."/>
            <person name="Neufeld J.D."/>
        </authorList>
    </citation>
    <scope>NUCLEOTIDE SEQUENCE</scope>
    <source>
        <strain evidence="7">L227-S17</strain>
        <plasmid evidence="7 9">unnamed1</plasmid>
    </source>
</reference>